<dbReference type="EMBL" id="JANAVB010040218">
    <property type="protein sequence ID" value="KAJ6798718.1"/>
    <property type="molecule type" value="Genomic_DNA"/>
</dbReference>
<gene>
    <name evidence="1" type="ORF">M6B38_210635</name>
    <name evidence="2" type="ORF">M6B38_275435</name>
</gene>
<evidence type="ECO:0000313" key="2">
    <source>
        <dbReference type="EMBL" id="KAJ6848630.1"/>
    </source>
</evidence>
<evidence type="ECO:0000313" key="3">
    <source>
        <dbReference type="Proteomes" id="UP001140949"/>
    </source>
</evidence>
<protein>
    <submittedName>
        <fullName evidence="1">Uncharacterized protein</fullName>
    </submittedName>
</protein>
<accession>A0AAX6E3V3</accession>
<reference evidence="1" key="1">
    <citation type="journal article" date="2023" name="GigaByte">
        <title>Genome assembly of the bearded iris, Iris pallida Lam.</title>
        <authorList>
            <person name="Bruccoleri R.E."/>
            <person name="Oakeley E.J."/>
            <person name="Faust A.M.E."/>
            <person name="Altorfer M."/>
            <person name="Dessus-Babus S."/>
            <person name="Burckhardt D."/>
            <person name="Oertli M."/>
            <person name="Naumann U."/>
            <person name="Petersen F."/>
            <person name="Wong J."/>
        </authorList>
    </citation>
    <scope>NUCLEOTIDE SEQUENCE</scope>
    <source>
        <strain evidence="1">GSM-AAB239-AS_SAM_17_03QT</strain>
    </source>
</reference>
<dbReference type="AlphaFoldDB" id="A0AAX6E3V3"/>
<keyword evidence="3" id="KW-1185">Reference proteome</keyword>
<comment type="caution">
    <text evidence="1">The sequence shown here is derived from an EMBL/GenBank/DDBJ whole genome shotgun (WGS) entry which is preliminary data.</text>
</comment>
<organism evidence="1 3">
    <name type="scientific">Iris pallida</name>
    <name type="common">Sweet iris</name>
    <dbReference type="NCBI Taxonomy" id="29817"/>
    <lineage>
        <taxon>Eukaryota</taxon>
        <taxon>Viridiplantae</taxon>
        <taxon>Streptophyta</taxon>
        <taxon>Embryophyta</taxon>
        <taxon>Tracheophyta</taxon>
        <taxon>Spermatophyta</taxon>
        <taxon>Magnoliopsida</taxon>
        <taxon>Liliopsida</taxon>
        <taxon>Asparagales</taxon>
        <taxon>Iridaceae</taxon>
        <taxon>Iridoideae</taxon>
        <taxon>Irideae</taxon>
        <taxon>Iris</taxon>
    </lineage>
</organism>
<reference evidence="1" key="2">
    <citation type="submission" date="2023-04" db="EMBL/GenBank/DDBJ databases">
        <authorList>
            <person name="Bruccoleri R.E."/>
            <person name="Oakeley E.J."/>
            <person name="Faust A.-M."/>
            <person name="Dessus-Babus S."/>
            <person name="Altorfer M."/>
            <person name="Burckhardt D."/>
            <person name="Oertli M."/>
            <person name="Naumann U."/>
            <person name="Petersen F."/>
            <person name="Wong J."/>
        </authorList>
    </citation>
    <scope>NUCLEOTIDE SEQUENCE</scope>
    <source>
        <strain evidence="1">GSM-AAB239-AS_SAM_17_03QT</strain>
        <tissue evidence="1">Leaf</tissue>
    </source>
</reference>
<sequence>MKFLSVSRRAVIGVFTYTRHNVWTSPSEASVCCKPNIILCYIQR</sequence>
<proteinExistence type="predicted"/>
<evidence type="ECO:0000313" key="1">
    <source>
        <dbReference type="EMBL" id="KAJ6798718.1"/>
    </source>
</evidence>
<dbReference type="Proteomes" id="UP001140949">
    <property type="component" value="Unassembled WGS sequence"/>
</dbReference>
<dbReference type="EMBL" id="JANAVB010004599">
    <property type="protein sequence ID" value="KAJ6848630.1"/>
    <property type="molecule type" value="Genomic_DNA"/>
</dbReference>
<name>A0AAX6E3V3_IRIPA</name>